<dbReference type="Pfam" id="PF00069">
    <property type="entry name" value="Pkinase"/>
    <property type="match status" value="1"/>
</dbReference>
<evidence type="ECO:0000313" key="2">
    <source>
        <dbReference type="EMBL" id="RHZ80825.1"/>
    </source>
</evidence>
<evidence type="ECO:0000313" key="3">
    <source>
        <dbReference type="Proteomes" id="UP000266861"/>
    </source>
</evidence>
<dbReference type="InterPro" id="IPR011009">
    <property type="entry name" value="Kinase-like_dom_sf"/>
</dbReference>
<feature type="domain" description="Protein kinase" evidence="1">
    <location>
        <begin position="1"/>
        <end position="83"/>
    </location>
</feature>
<proteinExistence type="predicted"/>
<name>A0A397IXR7_9GLOM</name>
<dbReference type="Gene3D" id="1.10.510.10">
    <property type="entry name" value="Transferase(Phosphotransferase) domain 1"/>
    <property type="match status" value="1"/>
</dbReference>
<reference evidence="2 3" key="1">
    <citation type="submission" date="2018-08" db="EMBL/GenBank/DDBJ databases">
        <title>Genome and evolution of the arbuscular mycorrhizal fungus Diversispora epigaea (formerly Glomus versiforme) and its bacterial endosymbionts.</title>
        <authorList>
            <person name="Sun X."/>
            <person name="Fei Z."/>
            <person name="Harrison M."/>
        </authorList>
    </citation>
    <scope>NUCLEOTIDE SEQUENCE [LARGE SCALE GENOMIC DNA]</scope>
    <source>
        <strain evidence="2 3">IT104</strain>
    </source>
</reference>
<dbReference type="InterPro" id="IPR000719">
    <property type="entry name" value="Prot_kinase_dom"/>
</dbReference>
<evidence type="ECO:0000259" key="1">
    <source>
        <dbReference type="PROSITE" id="PS50011"/>
    </source>
</evidence>
<keyword evidence="3" id="KW-1185">Reference proteome</keyword>
<dbReference type="Proteomes" id="UP000266861">
    <property type="component" value="Unassembled WGS sequence"/>
</dbReference>
<dbReference type="GO" id="GO:0005524">
    <property type="term" value="F:ATP binding"/>
    <property type="evidence" value="ECO:0007669"/>
    <property type="project" value="InterPro"/>
</dbReference>
<dbReference type="GO" id="GO:0004672">
    <property type="term" value="F:protein kinase activity"/>
    <property type="evidence" value="ECO:0007669"/>
    <property type="project" value="InterPro"/>
</dbReference>
<dbReference type="SUPFAM" id="SSF56112">
    <property type="entry name" value="Protein kinase-like (PK-like)"/>
    <property type="match status" value="1"/>
</dbReference>
<comment type="caution">
    <text evidence="2">The sequence shown here is derived from an EMBL/GenBank/DDBJ whole genome shotgun (WGS) entry which is preliminary data.</text>
</comment>
<sequence>MSEISDFGLSKLIEANPNNSEIKNIFGVLPYIASEVLSGDKEYIRAADIYSFEIVFYKMVTGFLSYSNIPYNEDLTIKICNGL</sequence>
<gene>
    <name evidence="2" type="ORF">Glove_132g219</name>
</gene>
<protein>
    <recommendedName>
        <fullName evidence="1">Protein kinase domain-containing protein</fullName>
    </recommendedName>
</protein>
<accession>A0A397IXR7</accession>
<dbReference type="AlphaFoldDB" id="A0A397IXR7"/>
<organism evidence="2 3">
    <name type="scientific">Diversispora epigaea</name>
    <dbReference type="NCBI Taxonomy" id="1348612"/>
    <lineage>
        <taxon>Eukaryota</taxon>
        <taxon>Fungi</taxon>
        <taxon>Fungi incertae sedis</taxon>
        <taxon>Mucoromycota</taxon>
        <taxon>Glomeromycotina</taxon>
        <taxon>Glomeromycetes</taxon>
        <taxon>Diversisporales</taxon>
        <taxon>Diversisporaceae</taxon>
        <taxon>Diversispora</taxon>
    </lineage>
</organism>
<dbReference type="EMBL" id="PQFF01000123">
    <property type="protein sequence ID" value="RHZ80825.1"/>
    <property type="molecule type" value="Genomic_DNA"/>
</dbReference>
<dbReference type="PROSITE" id="PS50011">
    <property type="entry name" value="PROTEIN_KINASE_DOM"/>
    <property type="match status" value="1"/>
</dbReference>